<name>A0AAQ3N6M5_VIGMU</name>
<reference evidence="1 2" key="1">
    <citation type="journal article" date="2023" name="Life. Sci Alliance">
        <title>Evolutionary insights into 3D genome organization and epigenetic landscape of Vigna mungo.</title>
        <authorList>
            <person name="Junaid A."/>
            <person name="Singh B."/>
            <person name="Bhatia S."/>
        </authorList>
    </citation>
    <scope>NUCLEOTIDE SEQUENCE [LARGE SCALE GENOMIC DNA]</scope>
    <source>
        <strain evidence="1">Urdbean</strain>
    </source>
</reference>
<accession>A0AAQ3N6M5</accession>
<dbReference type="EMBL" id="CP144694">
    <property type="protein sequence ID" value="WVZ03276.1"/>
    <property type="molecule type" value="Genomic_DNA"/>
</dbReference>
<protein>
    <submittedName>
        <fullName evidence="1">Uncharacterized protein</fullName>
    </submittedName>
</protein>
<evidence type="ECO:0000313" key="1">
    <source>
        <dbReference type="EMBL" id="WVZ03276.1"/>
    </source>
</evidence>
<sequence>MLTSNYKLDLFANCSSQCKCVSSFFKYPVLQVSASSSNRLVQVTLPSPIYRVKFLTAGSRLLQQLRPVPGLFGSRSASFANFSTHHSLSLVTLRCSCIYVGSFFSMFQVTQLL</sequence>
<evidence type="ECO:0000313" key="2">
    <source>
        <dbReference type="Proteomes" id="UP001374535"/>
    </source>
</evidence>
<keyword evidence="2" id="KW-1185">Reference proteome</keyword>
<proteinExistence type="predicted"/>
<organism evidence="1 2">
    <name type="scientific">Vigna mungo</name>
    <name type="common">Black gram</name>
    <name type="synonym">Phaseolus mungo</name>
    <dbReference type="NCBI Taxonomy" id="3915"/>
    <lineage>
        <taxon>Eukaryota</taxon>
        <taxon>Viridiplantae</taxon>
        <taxon>Streptophyta</taxon>
        <taxon>Embryophyta</taxon>
        <taxon>Tracheophyta</taxon>
        <taxon>Spermatophyta</taxon>
        <taxon>Magnoliopsida</taxon>
        <taxon>eudicotyledons</taxon>
        <taxon>Gunneridae</taxon>
        <taxon>Pentapetalae</taxon>
        <taxon>rosids</taxon>
        <taxon>fabids</taxon>
        <taxon>Fabales</taxon>
        <taxon>Fabaceae</taxon>
        <taxon>Papilionoideae</taxon>
        <taxon>50 kb inversion clade</taxon>
        <taxon>NPAAA clade</taxon>
        <taxon>indigoferoid/millettioid clade</taxon>
        <taxon>Phaseoleae</taxon>
        <taxon>Vigna</taxon>
    </lineage>
</organism>
<dbReference type="AlphaFoldDB" id="A0AAQ3N6M5"/>
<gene>
    <name evidence="1" type="ORF">V8G54_024082</name>
</gene>
<dbReference type="Proteomes" id="UP001374535">
    <property type="component" value="Chromosome 7"/>
</dbReference>